<feature type="non-terminal residue" evidence="2">
    <location>
        <position position="1"/>
    </location>
</feature>
<feature type="domain" description="DUF7507" evidence="1">
    <location>
        <begin position="417"/>
        <end position="518"/>
    </location>
</feature>
<dbReference type="InterPro" id="IPR047589">
    <property type="entry name" value="DUF11_rpt"/>
</dbReference>
<dbReference type="EMBL" id="JAVDTX010000001">
    <property type="protein sequence ID" value="MDR6843321.1"/>
    <property type="molecule type" value="Genomic_DNA"/>
</dbReference>
<dbReference type="InterPro" id="IPR013783">
    <property type="entry name" value="Ig-like_fold"/>
</dbReference>
<evidence type="ECO:0000259" key="1">
    <source>
        <dbReference type="Pfam" id="PF24346"/>
    </source>
</evidence>
<organism evidence="2 3">
    <name type="scientific">Flavobacterium granuli</name>
    <dbReference type="NCBI Taxonomy" id="280093"/>
    <lineage>
        <taxon>Bacteria</taxon>
        <taxon>Pseudomonadati</taxon>
        <taxon>Bacteroidota</taxon>
        <taxon>Flavobacteriia</taxon>
        <taxon>Flavobacteriales</taxon>
        <taxon>Flavobacteriaceae</taxon>
        <taxon>Flavobacterium</taxon>
    </lineage>
</organism>
<protein>
    <submittedName>
        <fullName evidence="2">Gliding motility-associated-like protein/uncharacterized repeat protein (TIGR01451 family)</fullName>
    </submittedName>
</protein>
<evidence type="ECO:0000313" key="2">
    <source>
        <dbReference type="EMBL" id="MDR6843321.1"/>
    </source>
</evidence>
<dbReference type="NCBIfam" id="TIGR04131">
    <property type="entry name" value="Bac_Flav_CTERM"/>
    <property type="match status" value="1"/>
</dbReference>
<sequence>DNISADTNVTIRYTVVANGSCGSTQADVTFTVKNNPQIPIVSLATQPSCTTEGTSIISNYIGTNTYVFTPSGPTVDATGLVSGMVFGTSYTVTSNSAGCSSAASTSFTNAAAICAKDDAFTIVGINEIANAGNVLIGNPTTPDTFNGSPVTIGLVNLAVITPATPLSQDSPVPNIDITSGQVNVPSNTPAGTYKLIYRICEILNPSNCDTATVTVVVKAATIIANDDMGSLVGGFLGGKALSNVLANDTLNGTPIIETNVKTTFVSSTNEGITLSGTEVMVAAGTPAGTYTLTYSICEKSNPTNCSQATVSVTVTKNTNAHAIVTGSDTISINGYIGGTALVNVLANDKLNENDINASEIILTAIDIPAGIILKNDGTINIMPGMAGGKYTLTYQICEIANSSNCTTGTVTIFVETPSIALIETVVLNDSNGNGYAEAGETLTYRYVVTNTGNTDLKNISVSDLLPGMIISGGPINLAIGESDNYSFIGSYILSQADINSGRVTSQGTVSAITTSGIPLLDKSDPVNLVGNDPTVFDLSGCIIKVFNAVSPNGDGMNDRFYIQGLECYTDNTVSIFNRWGVLVFERDHYNNTDIVFVGLSEGRSTIKNSDGLPEGTYYYVIKYKDSKSNPHQEVGYLYLSK</sequence>
<dbReference type="Proteomes" id="UP001261871">
    <property type="component" value="Unassembled WGS sequence"/>
</dbReference>
<dbReference type="InterPro" id="IPR026341">
    <property type="entry name" value="T9SS_type_B"/>
</dbReference>
<evidence type="ECO:0000313" key="3">
    <source>
        <dbReference type="Proteomes" id="UP001261871"/>
    </source>
</evidence>
<dbReference type="RefSeq" id="WP_310002624.1">
    <property type="nucleotide sequence ID" value="NZ_JAVDTX010000001.1"/>
</dbReference>
<dbReference type="NCBIfam" id="TIGR01451">
    <property type="entry name" value="B_ant_repeat"/>
    <property type="match status" value="1"/>
</dbReference>
<name>A0ABU1RX27_9FLAO</name>
<dbReference type="InterPro" id="IPR055354">
    <property type="entry name" value="DUF7507"/>
</dbReference>
<gene>
    <name evidence="2" type="ORF">J2W95_000001</name>
</gene>
<dbReference type="Pfam" id="PF24346">
    <property type="entry name" value="DUF7507"/>
    <property type="match status" value="1"/>
</dbReference>
<dbReference type="Pfam" id="PF13585">
    <property type="entry name" value="CHU_C"/>
    <property type="match status" value="1"/>
</dbReference>
<keyword evidence="3" id="KW-1185">Reference proteome</keyword>
<comment type="caution">
    <text evidence="2">The sequence shown here is derived from an EMBL/GenBank/DDBJ whole genome shotgun (WGS) entry which is preliminary data.</text>
</comment>
<reference evidence="2 3" key="1">
    <citation type="submission" date="2023-07" db="EMBL/GenBank/DDBJ databases">
        <title>Sorghum-associated microbial communities from plants grown in Nebraska, USA.</title>
        <authorList>
            <person name="Schachtman D."/>
        </authorList>
    </citation>
    <scope>NUCLEOTIDE SEQUENCE [LARGE SCALE GENOMIC DNA]</scope>
    <source>
        <strain evidence="2 3">BE124</strain>
    </source>
</reference>
<proteinExistence type="predicted"/>
<dbReference type="Gene3D" id="2.60.40.10">
    <property type="entry name" value="Immunoglobulins"/>
    <property type="match status" value="1"/>
</dbReference>
<accession>A0ABU1RX27</accession>